<comment type="caution">
    <text evidence="2">The sequence shown here is derived from an EMBL/GenBank/DDBJ whole genome shotgun (WGS) entry which is preliminary data.</text>
</comment>
<name>A0ABR4HP32_9EURO</name>
<evidence type="ECO:0000313" key="2">
    <source>
        <dbReference type="EMBL" id="KAL2817252.1"/>
    </source>
</evidence>
<evidence type="ECO:0000256" key="1">
    <source>
        <dbReference type="SAM" id="MobiDB-lite"/>
    </source>
</evidence>
<feature type="compositionally biased region" description="Polar residues" evidence="1">
    <location>
        <begin position="43"/>
        <end position="57"/>
    </location>
</feature>
<gene>
    <name evidence="2" type="ORF">BDW59DRAFT_152859</name>
</gene>
<dbReference type="EMBL" id="JBFXLS010000094">
    <property type="protein sequence ID" value="KAL2817252.1"/>
    <property type="molecule type" value="Genomic_DNA"/>
</dbReference>
<evidence type="ECO:0000313" key="3">
    <source>
        <dbReference type="Proteomes" id="UP001610335"/>
    </source>
</evidence>
<protein>
    <submittedName>
        <fullName evidence="2">Uncharacterized protein</fullName>
    </submittedName>
</protein>
<feature type="region of interest" description="Disordered" evidence="1">
    <location>
        <begin position="32"/>
        <end position="64"/>
    </location>
</feature>
<accession>A0ABR4HP32</accession>
<organism evidence="2 3">
    <name type="scientific">Aspergillus cavernicola</name>
    <dbReference type="NCBI Taxonomy" id="176166"/>
    <lineage>
        <taxon>Eukaryota</taxon>
        <taxon>Fungi</taxon>
        <taxon>Dikarya</taxon>
        <taxon>Ascomycota</taxon>
        <taxon>Pezizomycotina</taxon>
        <taxon>Eurotiomycetes</taxon>
        <taxon>Eurotiomycetidae</taxon>
        <taxon>Eurotiales</taxon>
        <taxon>Aspergillaceae</taxon>
        <taxon>Aspergillus</taxon>
        <taxon>Aspergillus subgen. Nidulantes</taxon>
    </lineage>
</organism>
<dbReference type="Proteomes" id="UP001610335">
    <property type="component" value="Unassembled WGS sequence"/>
</dbReference>
<sequence>MLYLCIERDWSSGKQEMCQVLFDPCSDEEWADWREESDPEVQPATQLQWSPLNQNSPVPDPPVKGSVAQEMHLISNLQRQNVTTEPWYNAVERGWTRWP</sequence>
<proteinExistence type="predicted"/>
<keyword evidence="3" id="KW-1185">Reference proteome</keyword>
<reference evidence="2 3" key="1">
    <citation type="submission" date="2024-07" db="EMBL/GenBank/DDBJ databases">
        <title>Section-level genome sequencing and comparative genomics of Aspergillus sections Usti and Cavernicolus.</title>
        <authorList>
            <consortium name="Lawrence Berkeley National Laboratory"/>
            <person name="Nybo J.L."/>
            <person name="Vesth T.C."/>
            <person name="Theobald S."/>
            <person name="Frisvad J.C."/>
            <person name="Larsen T.O."/>
            <person name="Kjaerboelling I."/>
            <person name="Rothschild-Mancinelli K."/>
            <person name="Lyhne E.K."/>
            <person name="Kogle M.E."/>
            <person name="Barry K."/>
            <person name="Clum A."/>
            <person name="Na H."/>
            <person name="Ledsgaard L."/>
            <person name="Lin J."/>
            <person name="Lipzen A."/>
            <person name="Kuo A."/>
            <person name="Riley R."/>
            <person name="Mondo S."/>
            <person name="LaButti K."/>
            <person name="Haridas S."/>
            <person name="Pangalinan J."/>
            <person name="Salamov A.A."/>
            <person name="Simmons B.A."/>
            <person name="Magnuson J.K."/>
            <person name="Chen J."/>
            <person name="Drula E."/>
            <person name="Henrissat B."/>
            <person name="Wiebenga A."/>
            <person name="Lubbers R.J."/>
            <person name="Gomes A.C."/>
            <person name="Makela M.R."/>
            <person name="Stajich J."/>
            <person name="Grigoriev I.V."/>
            <person name="Mortensen U.H."/>
            <person name="De vries R.P."/>
            <person name="Baker S.E."/>
            <person name="Andersen M.R."/>
        </authorList>
    </citation>
    <scope>NUCLEOTIDE SEQUENCE [LARGE SCALE GENOMIC DNA]</scope>
    <source>
        <strain evidence="2 3">CBS 600.67</strain>
    </source>
</reference>